<evidence type="ECO:0000313" key="5">
    <source>
        <dbReference type="EMBL" id="MCG5447193.1"/>
    </source>
</evidence>
<keyword evidence="6" id="KW-1185">Reference proteome</keyword>
<dbReference type="Gene3D" id="3.40.50.2000">
    <property type="entry name" value="Glycogen Phosphorylase B"/>
    <property type="match status" value="2"/>
</dbReference>
<dbReference type="CDD" id="cd03802">
    <property type="entry name" value="GT4_AviGT4-like"/>
    <property type="match status" value="1"/>
</dbReference>
<sequence length="334" mass="36068">MRVALLGPVAWRTPPHHYGPWEQVTGLLAEGLVSRGIDVTLFATLDSVTSAQLDGVCPRGYADDPDLDGRVWEAMHVSHAMARSAEFDLVHSHLDWLPLAFAEHCRAPLLTTVHGFSGAGILPAYGRARSSYVSISDADRAPELDYVATVYHGVDVTSLPFTNEAGPGLAAFGRIHPDKGTHTAIEIARRAGRRLTICGIVQDERYFAEKVAPHIDGDQVVFLGSVGPRRRAEVLGDSTALLHPIAFDEPFGLSVVESMVCGTPVVAYKRGSMAEVVDEGVTGLLVSTVDQAVEAITRAAGLDRVECRARAVKRFSADRMVADYLAVYDKLARN</sequence>
<accession>A0ABS9NC01</accession>
<dbReference type="InterPro" id="IPR001296">
    <property type="entry name" value="Glyco_trans_1"/>
</dbReference>
<dbReference type="PANTHER" id="PTHR12526">
    <property type="entry name" value="GLYCOSYLTRANSFERASE"/>
    <property type="match status" value="1"/>
</dbReference>
<name>A0ABS9NC01_9ACTN</name>
<feature type="domain" description="Glycosyl transferase family 1" evidence="3">
    <location>
        <begin position="171"/>
        <end position="299"/>
    </location>
</feature>
<evidence type="ECO:0000313" key="6">
    <source>
        <dbReference type="Proteomes" id="UP001201629"/>
    </source>
</evidence>
<dbReference type="Pfam" id="PF00534">
    <property type="entry name" value="Glycos_transf_1"/>
    <property type="match status" value="1"/>
</dbReference>
<evidence type="ECO:0000256" key="2">
    <source>
        <dbReference type="ARBA" id="ARBA00022679"/>
    </source>
</evidence>
<dbReference type="SUPFAM" id="SSF53756">
    <property type="entry name" value="UDP-Glycosyltransferase/glycogen phosphorylase"/>
    <property type="match status" value="1"/>
</dbReference>
<organism evidence="5 6">
    <name type="scientific">Micromonospora trifolii</name>
    <dbReference type="NCBI Taxonomy" id="2911208"/>
    <lineage>
        <taxon>Bacteria</taxon>
        <taxon>Bacillati</taxon>
        <taxon>Actinomycetota</taxon>
        <taxon>Actinomycetes</taxon>
        <taxon>Micromonosporales</taxon>
        <taxon>Micromonosporaceae</taxon>
        <taxon>Micromonospora</taxon>
    </lineage>
</organism>
<evidence type="ECO:0000259" key="4">
    <source>
        <dbReference type="Pfam" id="PF13439"/>
    </source>
</evidence>
<feature type="domain" description="Glycosyltransferase subfamily 4-like N-terminal" evidence="4">
    <location>
        <begin position="23"/>
        <end position="130"/>
    </location>
</feature>
<comment type="caution">
    <text evidence="5">The sequence shown here is derived from an EMBL/GenBank/DDBJ whole genome shotgun (WGS) entry which is preliminary data.</text>
</comment>
<gene>
    <name evidence="5" type="ORF">NIE79_005933</name>
</gene>
<dbReference type="Pfam" id="PF13439">
    <property type="entry name" value="Glyco_transf_4"/>
    <property type="match status" value="1"/>
</dbReference>
<dbReference type="InterPro" id="IPR028098">
    <property type="entry name" value="Glyco_trans_4-like_N"/>
</dbReference>
<keyword evidence="1" id="KW-0328">Glycosyltransferase</keyword>
<evidence type="ECO:0000256" key="1">
    <source>
        <dbReference type="ARBA" id="ARBA00022676"/>
    </source>
</evidence>
<dbReference type="EMBL" id="JAKKFD010000066">
    <property type="protein sequence ID" value="MCG5447193.1"/>
    <property type="molecule type" value="Genomic_DNA"/>
</dbReference>
<keyword evidence="2" id="KW-0808">Transferase</keyword>
<dbReference type="RefSeq" id="WP_238682026.1">
    <property type="nucleotide sequence ID" value="NZ_JAKKFD010000066.1"/>
</dbReference>
<evidence type="ECO:0000259" key="3">
    <source>
        <dbReference type="Pfam" id="PF00534"/>
    </source>
</evidence>
<protein>
    <submittedName>
        <fullName evidence="5">Glycosyltransferase family 4 protein</fullName>
    </submittedName>
</protein>
<dbReference type="Proteomes" id="UP001201629">
    <property type="component" value="Unassembled WGS sequence"/>
</dbReference>
<dbReference type="PANTHER" id="PTHR12526:SF595">
    <property type="entry name" value="BLL5217 PROTEIN"/>
    <property type="match status" value="1"/>
</dbReference>
<proteinExistence type="predicted"/>
<reference evidence="5 6" key="1">
    <citation type="submission" date="2022-01" db="EMBL/GenBank/DDBJ databases">
        <authorList>
            <person name="Riesco R."/>
            <person name="Trujillo M.E."/>
        </authorList>
    </citation>
    <scope>NUCLEOTIDE SEQUENCE [LARGE SCALE GENOMIC DNA]</scope>
    <source>
        <strain evidence="5 6">NIE79</strain>
    </source>
</reference>